<proteinExistence type="predicted"/>
<reference evidence="1 2" key="1">
    <citation type="submission" date="2023-07" db="EMBL/GenBank/DDBJ databases">
        <title>Genomic Encyclopedia of Type Strains, Phase IV (KMG-IV): sequencing the most valuable type-strain genomes for metagenomic binning, comparative biology and taxonomic classification.</title>
        <authorList>
            <person name="Goeker M."/>
        </authorList>
    </citation>
    <scope>NUCLEOTIDE SEQUENCE [LARGE SCALE GENOMIC DNA]</scope>
    <source>
        <strain evidence="1 2">DSM 19013</strain>
    </source>
</reference>
<dbReference type="EMBL" id="JAUSVP010000003">
    <property type="protein sequence ID" value="MDQ0446991.1"/>
    <property type="molecule type" value="Genomic_DNA"/>
</dbReference>
<gene>
    <name evidence="1" type="ORF">QO012_001482</name>
</gene>
<evidence type="ECO:0008006" key="3">
    <source>
        <dbReference type="Google" id="ProtNLM"/>
    </source>
</evidence>
<evidence type="ECO:0000313" key="2">
    <source>
        <dbReference type="Proteomes" id="UP001231124"/>
    </source>
</evidence>
<sequence length="85" mass="9521">MPRPIAYPLGSWPLEMRAETAAAFCDEPSVEAFRRKVERGIYSPPRVAAGCLPKWHRGRLEQDIARRHGLAISPLPLAESVEDLI</sequence>
<evidence type="ECO:0000313" key="1">
    <source>
        <dbReference type="EMBL" id="MDQ0446991.1"/>
    </source>
</evidence>
<keyword evidence="2" id="KW-1185">Reference proteome</keyword>
<comment type="caution">
    <text evidence="1">The sequence shown here is derived from an EMBL/GenBank/DDBJ whole genome shotgun (WGS) entry which is preliminary data.</text>
</comment>
<dbReference type="Proteomes" id="UP001231124">
    <property type="component" value="Unassembled WGS sequence"/>
</dbReference>
<accession>A0ABU0HXF9</accession>
<protein>
    <recommendedName>
        <fullName evidence="3">Transcriptional regulator</fullName>
    </recommendedName>
</protein>
<organism evidence="1 2">
    <name type="scientific">Methylobacterium aerolatum</name>
    <dbReference type="NCBI Taxonomy" id="418708"/>
    <lineage>
        <taxon>Bacteria</taxon>
        <taxon>Pseudomonadati</taxon>
        <taxon>Pseudomonadota</taxon>
        <taxon>Alphaproteobacteria</taxon>
        <taxon>Hyphomicrobiales</taxon>
        <taxon>Methylobacteriaceae</taxon>
        <taxon>Methylobacterium</taxon>
    </lineage>
</organism>
<name>A0ABU0HXF9_9HYPH</name>